<accession>A0ABQ1K1H7</accession>
<feature type="domain" description="DUF4130" evidence="1">
    <location>
        <begin position="85"/>
        <end position="253"/>
    </location>
</feature>
<organism evidence="2 3">
    <name type="scientific">Flavobacterium suaedae</name>
    <dbReference type="NCBI Taxonomy" id="1767027"/>
    <lineage>
        <taxon>Bacteria</taxon>
        <taxon>Pseudomonadati</taxon>
        <taxon>Bacteroidota</taxon>
        <taxon>Flavobacteriia</taxon>
        <taxon>Flavobacteriales</taxon>
        <taxon>Flavobacteriaceae</taxon>
        <taxon>Flavobacterium</taxon>
    </lineage>
</organism>
<dbReference type="NCBIfam" id="TIGR03915">
    <property type="entry name" value="SAM_7_link_chp"/>
    <property type="match status" value="1"/>
</dbReference>
<evidence type="ECO:0000259" key="1">
    <source>
        <dbReference type="Pfam" id="PF13566"/>
    </source>
</evidence>
<gene>
    <name evidence="2" type="ORF">GCM10007424_26260</name>
</gene>
<evidence type="ECO:0000313" key="2">
    <source>
        <dbReference type="EMBL" id="GGB84946.1"/>
    </source>
</evidence>
<dbReference type="InterPro" id="IPR023875">
    <property type="entry name" value="DNA_repair_put"/>
</dbReference>
<dbReference type="InterPro" id="IPR025404">
    <property type="entry name" value="DUF4130"/>
</dbReference>
<evidence type="ECO:0000313" key="3">
    <source>
        <dbReference type="Proteomes" id="UP000615760"/>
    </source>
</evidence>
<name>A0ABQ1K1H7_9FLAO</name>
<proteinExistence type="predicted"/>
<dbReference type="Proteomes" id="UP000615760">
    <property type="component" value="Unassembled WGS sequence"/>
</dbReference>
<comment type="caution">
    <text evidence="2">The sequence shown here is derived from an EMBL/GenBank/DDBJ whole genome shotgun (WGS) entry which is preliminary data.</text>
</comment>
<sequence length="258" mass="30746">MIIFVFDGSFNGLLSAVFEFYERKPKTVKLVWQKYHQPALLDESTLVYTDDTKAERVWKGLEKKLSKQGLEMFYKAYLSEQPEVLQKLFDFARYIFDNPKGAEHNFGNPYVLAIANATRKVDREKHRMKAFIRFQKTADNVYYAPIEPDFNVLPLIATFFKERYADQHWVIYDIKREYGLYYNLKTVTQINYEFIAGINTSKIKLPEEVIDETELLSSTLWKDYFKSTNIPERKNTKLHLQHVPKRYWKYLNEKEGEN</sequence>
<protein>
    <submittedName>
        <fullName evidence="2">DNA metabolism protein</fullName>
    </submittedName>
</protein>
<keyword evidence="3" id="KW-1185">Reference proteome</keyword>
<dbReference type="RefSeq" id="WP_188621770.1">
    <property type="nucleotide sequence ID" value="NZ_BMJE01000007.1"/>
</dbReference>
<dbReference type="Pfam" id="PF13566">
    <property type="entry name" value="DUF4130"/>
    <property type="match status" value="1"/>
</dbReference>
<dbReference type="EMBL" id="BMJE01000007">
    <property type="protein sequence ID" value="GGB84946.1"/>
    <property type="molecule type" value="Genomic_DNA"/>
</dbReference>
<reference evidence="3" key="1">
    <citation type="journal article" date="2019" name="Int. J. Syst. Evol. Microbiol.">
        <title>The Global Catalogue of Microorganisms (GCM) 10K type strain sequencing project: providing services to taxonomists for standard genome sequencing and annotation.</title>
        <authorList>
            <consortium name="The Broad Institute Genomics Platform"/>
            <consortium name="The Broad Institute Genome Sequencing Center for Infectious Disease"/>
            <person name="Wu L."/>
            <person name="Ma J."/>
        </authorList>
    </citation>
    <scope>NUCLEOTIDE SEQUENCE [LARGE SCALE GENOMIC DNA]</scope>
    <source>
        <strain evidence="3">CGMCC 1.15461</strain>
    </source>
</reference>